<evidence type="ECO:0000256" key="1">
    <source>
        <dbReference type="SAM" id="MobiDB-lite"/>
    </source>
</evidence>
<feature type="region of interest" description="Disordered" evidence="1">
    <location>
        <begin position="1"/>
        <end position="21"/>
    </location>
</feature>
<evidence type="ECO:0000313" key="2">
    <source>
        <dbReference type="EMBL" id="MBW0584219.1"/>
    </source>
</evidence>
<feature type="compositionally biased region" description="Basic residues" evidence="1">
    <location>
        <begin position="184"/>
        <end position="199"/>
    </location>
</feature>
<protein>
    <submittedName>
        <fullName evidence="2">Uncharacterized protein</fullName>
    </submittedName>
</protein>
<organism evidence="2 3">
    <name type="scientific">Austropuccinia psidii MF-1</name>
    <dbReference type="NCBI Taxonomy" id="1389203"/>
    <lineage>
        <taxon>Eukaryota</taxon>
        <taxon>Fungi</taxon>
        <taxon>Dikarya</taxon>
        <taxon>Basidiomycota</taxon>
        <taxon>Pucciniomycotina</taxon>
        <taxon>Pucciniomycetes</taxon>
        <taxon>Pucciniales</taxon>
        <taxon>Sphaerophragmiaceae</taxon>
        <taxon>Austropuccinia</taxon>
    </lineage>
</organism>
<keyword evidence="3" id="KW-1185">Reference proteome</keyword>
<name>A0A9Q3KNF0_9BASI</name>
<feature type="region of interest" description="Disordered" evidence="1">
    <location>
        <begin position="162"/>
        <end position="199"/>
    </location>
</feature>
<dbReference type="Proteomes" id="UP000765509">
    <property type="component" value="Unassembled WGS sequence"/>
</dbReference>
<gene>
    <name evidence="2" type="ORF">O181_123934</name>
</gene>
<accession>A0A9Q3KNF0</accession>
<comment type="caution">
    <text evidence="2">The sequence shown here is derived from an EMBL/GenBank/DDBJ whole genome shotgun (WGS) entry which is preliminary data.</text>
</comment>
<evidence type="ECO:0000313" key="3">
    <source>
        <dbReference type="Proteomes" id="UP000765509"/>
    </source>
</evidence>
<reference evidence="2" key="1">
    <citation type="submission" date="2021-03" db="EMBL/GenBank/DDBJ databases">
        <title>Draft genome sequence of rust myrtle Austropuccinia psidii MF-1, a brazilian biotype.</title>
        <authorList>
            <person name="Quecine M.C."/>
            <person name="Pachon D.M.R."/>
            <person name="Bonatelli M.L."/>
            <person name="Correr F.H."/>
            <person name="Franceschini L.M."/>
            <person name="Leite T.F."/>
            <person name="Margarido G.R.A."/>
            <person name="Almeida C.A."/>
            <person name="Ferrarezi J.A."/>
            <person name="Labate C.A."/>
        </authorList>
    </citation>
    <scope>NUCLEOTIDE SEQUENCE</scope>
    <source>
        <strain evidence="2">MF-1</strain>
    </source>
</reference>
<proteinExistence type="predicted"/>
<sequence>MVHNRNVRNYSVQPDECGQGRGKTKLRYGKYSSRKTFLEDARVAPHSLRSVPTNFKISSETELIQGLKNFQVEAIEIFQSQYQNRYREAKEEEWEICPSLWQGDMNSYLHIKSFLGQERTIELLEGWSTFSCKEKVKKIKNWLKNQSIFFIDQKNELEMTPSLEKEGPVVSSSSKPAQKCPKTSPKHLRGISKVQKSLK</sequence>
<dbReference type="AlphaFoldDB" id="A0A9Q3KNF0"/>
<dbReference type="EMBL" id="AVOT02117272">
    <property type="protein sequence ID" value="MBW0584219.1"/>
    <property type="molecule type" value="Genomic_DNA"/>
</dbReference>